<protein>
    <submittedName>
        <fullName evidence="3">Uncharacterized protein LOC114248968</fullName>
    </submittedName>
</protein>
<accession>A0A6J2K8C8</accession>
<dbReference type="AlphaFoldDB" id="A0A6J2K8C8"/>
<dbReference type="InterPro" id="IPR009688">
    <property type="entry name" value="FAM210A/B-like_dom"/>
</dbReference>
<dbReference type="Proteomes" id="UP000504629">
    <property type="component" value="Unplaced"/>
</dbReference>
<feature type="domain" description="DUF1279" evidence="1">
    <location>
        <begin position="181"/>
        <end position="268"/>
    </location>
</feature>
<dbReference type="GeneID" id="114248968"/>
<name>A0A6J2K8C8_BOMMA</name>
<dbReference type="PANTHER" id="PTHR21377">
    <property type="entry name" value="PROTEIN FAM210B, MITOCHONDRIAL"/>
    <property type="match status" value="1"/>
</dbReference>
<gene>
    <name evidence="3" type="primary">LOC114248968</name>
</gene>
<dbReference type="OrthoDB" id="426386at2759"/>
<evidence type="ECO:0000259" key="1">
    <source>
        <dbReference type="Pfam" id="PF06916"/>
    </source>
</evidence>
<evidence type="ECO:0000313" key="3">
    <source>
        <dbReference type="RefSeq" id="XP_028038220.1"/>
    </source>
</evidence>
<keyword evidence="2" id="KW-1185">Reference proteome</keyword>
<evidence type="ECO:0000313" key="2">
    <source>
        <dbReference type="Proteomes" id="UP000504629"/>
    </source>
</evidence>
<organism evidence="2 3">
    <name type="scientific">Bombyx mandarina</name>
    <name type="common">Wild silk moth</name>
    <name type="synonym">Wild silkworm</name>
    <dbReference type="NCBI Taxonomy" id="7092"/>
    <lineage>
        <taxon>Eukaryota</taxon>
        <taxon>Metazoa</taxon>
        <taxon>Ecdysozoa</taxon>
        <taxon>Arthropoda</taxon>
        <taxon>Hexapoda</taxon>
        <taxon>Insecta</taxon>
        <taxon>Pterygota</taxon>
        <taxon>Neoptera</taxon>
        <taxon>Endopterygota</taxon>
        <taxon>Lepidoptera</taxon>
        <taxon>Glossata</taxon>
        <taxon>Ditrysia</taxon>
        <taxon>Bombycoidea</taxon>
        <taxon>Bombycidae</taxon>
        <taxon>Bombycinae</taxon>
        <taxon>Bombyx</taxon>
    </lineage>
</organism>
<dbReference type="GO" id="GO:0005739">
    <property type="term" value="C:mitochondrion"/>
    <property type="evidence" value="ECO:0007669"/>
    <property type="project" value="TreeGrafter"/>
</dbReference>
<reference evidence="3" key="1">
    <citation type="submission" date="2025-08" db="UniProtKB">
        <authorList>
            <consortium name="RefSeq"/>
        </authorList>
    </citation>
    <scope>IDENTIFICATION</scope>
    <source>
        <tissue evidence="3">Silk gland</tissue>
    </source>
</reference>
<dbReference type="InterPro" id="IPR045866">
    <property type="entry name" value="FAM210A/B-like"/>
</dbReference>
<sequence>MFRLYLKPNCISMGKYQIAIGSSYIKQNVHVSPLLKSQSVALKLPTNVVDINASEVGRFSPNRERDISGPVINSHYKKQHDMSKIDITIQVDPYVNKYDCRGAVSLSSSMQSNVPSPFTGNHTHLNMPGSQWGQGHKYLSDHLHSAHYLSLRNEYREKIINKIVGVRNMSTNEKPPVSAKEKLKKAVKEYGSTVIVFHVTISLISLGSCYLLVSSGVDLVAILKYLNIEEGTVLKAAGSNAGTFVIAYTVHKIFAPFRIAITLTATPFIVRHLRNIGILKRGINAGGGK</sequence>
<dbReference type="KEGG" id="bman:114248968"/>
<proteinExistence type="predicted"/>
<dbReference type="RefSeq" id="XP_028038220.1">
    <property type="nucleotide sequence ID" value="XM_028182419.1"/>
</dbReference>
<dbReference type="PANTHER" id="PTHR21377:SF0">
    <property type="entry name" value="PROTEIN FAM210B, MITOCHONDRIAL"/>
    <property type="match status" value="1"/>
</dbReference>
<dbReference type="Pfam" id="PF06916">
    <property type="entry name" value="FAM210A-B_dom"/>
    <property type="match status" value="1"/>
</dbReference>